<keyword evidence="3" id="KW-1185">Reference proteome</keyword>
<name>A0A430HFJ7_9BURK</name>
<evidence type="ECO:0000313" key="3">
    <source>
        <dbReference type="Proteomes" id="UP000278085"/>
    </source>
</evidence>
<feature type="region of interest" description="Disordered" evidence="1">
    <location>
        <begin position="1"/>
        <end position="24"/>
    </location>
</feature>
<accession>A0A430HFJ7</accession>
<proteinExistence type="predicted"/>
<feature type="region of interest" description="Disordered" evidence="1">
    <location>
        <begin position="41"/>
        <end position="102"/>
    </location>
</feature>
<comment type="caution">
    <text evidence="2">The sequence shown here is derived from an EMBL/GenBank/DDBJ whole genome shotgun (WGS) entry which is preliminary data.</text>
</comment>
<dbReference type="AlphaFoldDB" id="A0A430HFJ7"/>
<dbReference type="EMBL" id="RXLQ01000017">
    <property type="protein sequence ID" value="RSZ56291.1"/>
    <property type="molecule type" value="Genomic_DNA"/>
</dbReference>
<gene>
    <name evidence="2" type="ORF">EJB06_25695</name>
</gene>
<evidence type="ECO:0000256" key="1">
    <source>
        <dbReference type="SAM" id="MobiDB-lite"/>
    </source>
</evidence>
<feature type="compositionally biased region" description="Basic and acidic residues" evidence="1">
    <location>
        <begin position="72"/>
        <end position="93"/>
    </location>
</feature>
<evidence type="ECO:0000313" key="2">
    <source>
        <dbReference type="EMBL" id="RSZ56291.1"/>
    </source>
</evidence>
<sequence length="102" mass="10814">MTKISAYIAAPDDKTAATRQADAANQRDSWLRQMELAQLAEMGKAGAAQGRADARAPAPPPATLRPMPQAERAPRREEERARAAAPEEEHAPDAARQGGASA</sequence>
<dbReference type="Proteomes" id="UP000278085">
    <property type="component" value="Unassembled WGS sequence"/>
</dbReference>
<reference evidence="2 3" key="1">
    <citation type="submission" date="2018-12" db="EMBL/GenBank/DDBJ databases">
        <authorList>
            <person name="Yang E."/>
        </authorList>
    </citation>
    <scope>NUCLEOTIDE SEQUENCE [LARGE SCALE GENOMIC DNA]</scope>
    <source>
        <strain evidence="2 3">SOD</strain>
    </source>
</reference>
<feature type="non-terminal residue" evidence="2">
    <location>
        <position position="102"/>
    </location>
</feature>
<protein>
    <submittedName>
        <fullName evidence="2">Uncharacterized protein</fullName>
    </submittedName>
</protein>
<organism evidence="2 3">
    <name type="scientific">Massilia atriviolacea</name>
    <dbReference type="NCBI Taxonomy" id="2495579"/>
    <lineage>
        <taxon>Bacteria</taxon>
        <taxon>Pseudomonadati</taxon>
        <taxon>Pseudomonadota</taxon>
        <taxon>Betaproteobacteria</taxon>
        <taxon>Burkholderiales</taxon>
        <taxon>Oxalobacteraceae</taxon>
        <taxon>Telluria group</taxon>
        <taxon>Massilia</taxon>
    </lineage>
</organism>